<protein>
    <submittedName>
        <fullName evidence="2">Uncharacterized protein</fullName>
    </submittedName>
</protein>
<accession>A0A5J5FBJ4</accession>
<gene>
    <name evidence="2" type="ORF">FN846DRAFT_885730</name>
</gene>
<feature type="region of interest" description="Disordered" evidence="1">
    <location>
        <begin position="1"/>
        <end position="79"/>
    </location>
</feature>
<dbReference type="EMBL" id="VXIS01000003">
    <property type="protein sequence ID" value="KAA8914727.1"/>
    <property type="molecule type" value="Genomic_DNA"/>
</dbReference>
<reference evidence="2 3" key="1">
    <citation type="submission" date="2019-09" db="EMBL/GenBank/DDBJ databases">
        <title>Draft genome of the ectomycorrhizal ascomycete Sphaerosporella brunnea.</title>
        <authorList>
            <consortium name="DOE Joint Genome Institute"/>
            <person name="Benucci G.M."/>
            <person name="Marozzi G."/>
            <person name="Antonielli L."/>
            <person name="Sanchez S."/>
            <person name="Marco P."/>
            <person name="Wang X."/>
            <person name="Falini L.B."/>
            <person name="Barry K."/>
            <person name="Haridas S."/>
            <person name="Lipzen A."/>
            <person name="Labutti K."/>
            <person name="Grigoriev I.V."/>
            <person name="Murat C."/>
            <person name="Martin F."/>
            <person name="Albertini E."/>
            <person name="Donnini D."/>
            <person name="Bonito G."/>
        </authorList>
    </citation>
    <scope>NUCLEOTIDE SEQUENCE [LARGE SCALE GENOMIC DNA]</scope>
    <source>
        <strain evidence="2 3">Sb_GMNB300</strain>
    </source>
</reference>
<dbReference type="Proteomes" id="UP000326924">
    <property type="component" value="Unassembled WGS sequence"/>
</dbReference>
<proteinExistence type="predicted"/>
<evidence type="ECO:0000313" key="3">
    <source>
        <dbReference type="Proteomes" id="UP000326924"/>
    </source>
</evidence>
<name>A0A5J5FBJ4_9PEZI</name>
<sequence length="184" mass="20167">MTTPKVSHNPSPAHTSRKRSRSPSTGIDDYNPTPCPRICKKTKTTFSGSGSEADPLDLTGDDSDESAPPATGAPPATPSKEELWLRRDFPCRRPSTMAGVMWTTFWPARSAADMFGLIRVGRSCYHDDADKFVYDLDELAKPVPGAHGRADIGRASLRTRLQEAGITRPIGRVLEERRLGVFRG</sequence>
<feature type="compositionally biased region" description="Polar residues" evidence="1">
    <location>
        <begin position="1"/>
        <end position="14"/>
    </location>
</feature>
<dbReference type="AlphaFoldDB" id="A0A5J5FBJ4"/>
<evidence type="ECO:0000313" key="2">
    <source>
        <dbReference type="EMBL" id="KAA8914727.1"/>
    </source>
</evidence>
<dbReference type="InParanoid" id="A0A5J5FBJ4"/>
<keyword evidence="3" id="KW-1185">Reference proteome</keyword>
<comment type="caution">
    <text evidence="2">The sequence shown here is derived from an EMBL/GenBank/DDBJ whole genome shotgun (WGS) entry which is preliminary data.</text>
</comment>
<organism evidence="2 3">
    <name type="scientific">Sphaerosporella brunnea</name>
    <dbReference type="NCBI Taxonomy" id="1250544"/>
    <lineage>
        <taxon>Eukaryota</taxon>
        <taxon>Fungi</taxon>
        <taxon>Dikarya</taxon>
        <taxon>Ascomycota</taxon>
        <taxon>Pezizomycotina</taxon>
        <taxon>Pezizomycetes</taxon>
        <taxon>Pezizales</taxon>
        <taxon>Pyronemataceae</taxon>
        <taxon>Sphaerosporella</taxon>
    </lineage>
</organism>
<evidence type="ECO:0000256" key="1">
    <source>
        <dbReference type="SAM" id="MobiDB-lite"/>
    </source>
</evidence>